<proteinExistence type="predicted"/>
<evidence type="ECO:0000313" key="1">
    <source>
        <dbReference type="EMBL" id="KAL5111489.1"/>
    </source>
</evidence>
<keyword evidence="2" id="KW-1185">Reference proteome</keyword>
<comment type="caution">
    <text evidence="1">The sequence shown here is derived from an EMBL/GenBank/DDBJ whole genome shotgun (WGS) entry which is preliminary data.</text>
</comment>
<accession>A0ABR4QPV4</accession>
<gene>
    <name evidence="1" type="ORF">TcWFU_001979</name>
</gene>
<sequence>MQFFSSTTFAAFFTCFLIVSVAFLQYQINRQLRYLYDLDRARGAVYLGGYQSDSAFLVRKKQNMATKGLPDFGVNCEGIDVKTLDLVNKTVDAT</sequence>
<name>A0ABR4QPV4_9CEST</name>
<dbReference type="EMBL" id="JAKROA010000001">
    <property type="protein sequence ID" value="KAL5111489.1"/>
    <property type="molecule type" value="Genomic_DNA"/>
</dbReference>
<evidence type="ECO:0000313" key="2">
    <source>
        <dbReference type="Proteomes" id="UP001651158"/>
    </source>
</evidence>
<protein>
    <submittedName>
        <fullName evidence="1">Uncharacterized protein</fullName>
    </submittedName>
</protein>
<organism evidence="1 2">
    <name type="scientific">Taenia crassiceps</name>
    <dbReference type="NCBI Taxonomy" id="6207"/>
    <lineage>
        <taxon>Eukaryota</taxon>
        <taxon>Metazoa</taxon>
        <taxon>Spiralia</taxon>
        <taxon>Lophotrochozoa</taxon>
        <taxon>Platyhelminthes</taxon>
        <taxon>Cestoda</taxon>
        <taxon>Eucestoda</taxon>
        <taxon>Cyclophyllidea</taxon>
        <taxon>Taeniidae</taxon>
        <taxon>Taenia</taxon>
    </lineage>
</organism>
<dbReference type="Proteomes" id="UP001651158">
    <property type="component" value="Unassembled WGS sequence"/>
</dbReference>
<reference evidence="1 2" key="1">
    <citation type="journal article" date="2022" name="Front. Cell. Infect. Microbiol.">
        <title>The Genomes of Two Strains of Taenia crassiceps the Animal Model for the Study of Human Cysticercosis.</title>
        <authorList>
            <person name="Bobes R.J."/>
            <person name="Estrada K."/>
            <person name="Rios-Valencia D.G."/>
            <person name="Calderon-Gallegos A."/>
            <person name="de la Torre P."/>
            <person name="Carrero J.C."/>
            <person name="Sanchez-Flores A."/>
            <person name="Laclette J.P."/>
        </authorList>
    </citation>
    <scope>NUCLEOTIDE SEQUENCE [LARGE SCALE GENOMIC DNA]</scope>
    <source>
        <strain evidence="1">WFUcys</strain>
    </source>
</reference>